<feature type="transmembrane region" description="Helical" evidence="11">
    <location>
        <begin position="483"/>
        <end position="502"/>
    </location>
</feature>
<dbReference type="InterPro" id="IPR002585">
    <property type="entry name" value="Cyt-d_ubiquinol_oxidase_su_1"/>
</dbReference>
<keyword evidence="9" id="KW-0408">Iron</keyword>
<feature type="transmembrane region" description="Helical" evidence="11">
    <location>
        <begin position="20"/>
        <end position="41"/>
    </location>
</feature>
<dbReference type="GO" id="GO:0046872">
    <property type="term" value="F:metal ion binding"/>
    <property type="evidence" value="ECO:0007669"/>
    <property type="project" value="UniProtKB-KW"/>
</dbReference>
<gene>
    <name evidence="12" type="ordered locus">Arcve_0639</name>
</gene>
<dbReference type="AlphaFoldDB" id="F2KR23"/>
<feature type="transmembrane region" description="Helical" evidence="11">
    <location>
        <begin position="62"/>
        <end position="83"/>
    </location>
</feature>
<dbReference type="GeneID" id="10393736"/>
<dbReference type="STRING" id="693661.Arcve_0639"/>
<feature type="transmembrane region" description="Helical" evidence="11">
    <location>
        <begin position="318"/>
        <end position="336"/>
    </location>
</feature>
<protein>
    <submittedName>
        <fullName evidence="12">Cytochrome bd ubiquinol oxidase subunit I</fullName>
    </submittedName>
</protein>
<keyword evidence="2" id="KW-0813">Transport</keyword>
<dbReference type="OrthoDB" id="41618at2157"/>
<dbReference type="KEGG" id="ave:Arcve_0639"/>
<sequence>MDWLSYPAASDRVLSMIGIEVHWIILQYILGLPLMAVIAEVMWLKTKDERWLKIAKTLAKGFIMVFAVGAAMGTASEFGLVLLWPNLIEMAGRYIYFPLYAEIFAFLMEVVFIYMFWYAWNRIPAKAHIVVGLLAITGAWFSAAMITSVNSYMQAPTGIIPASYDGGWNYDDGYPKLTLYVPAEIVKALDVEKLQSLGMDVLGKTEDSVIVAMPVRIVSTLVSEAFSGKTVDESILQLVLLEDAKKALSSVAVKDVVDAIIMNTVRHVGIYSVTFQSPVYAASFAHALFSGITVSAFTALGGYALAASRKKSEHAILGLKYAATFALVSVIIQGAVMGHEMGVAVAEWNPEKFAAMEANTPEFAEKFVAFMAYGSFEEEIPDYSSIPDEFKPPESIHTLYYAKIALAVVLFLTALLVVVMIWKGKEIPKMEYLILLAPLAQLVSFLGWAVREIGRKPWTIYGIMDVQTAHTINPPDVATAALISLYFVALLSVLSFAVYRFLWKEV</sequence>
<evidence type="ECO:0000256" key="7">
    <source>
        <dbReference type="ARBA" id="ARBA00022982"/>
    </source>
</evidence>
<dbReference type="GO" id="GO:0005886">
    <property type="term" value="C:plasma membrane"/>
    <property type="evidence" value="ECO:0007669"/>
    <property type="project" value="UniProtKB-SubCell"/>
</dbReference>
<dbReference type="GO" id="GO:0016682">
    <property type="term" value="F:oxidoreductase activity, acting on diphenols and related substances as donors, oxygen as acceptor"/>
    <property type="evidence" value="ECO:0007669"/>
    <property type="project" value="TreeGrafter"/>
</dbReference>
<dbReference type="HOGENOM" id="CLU_030555_3_3_2"/>
<dbReference type="PANTHER" id="PTHR30365">
    <property type="entry name" value="CYTOCHROME D UBIQUINOL OXIDASE"/>
    <property type="match status" value="1"/>
</dbReference>
<dbReference type="EMBL" id="CP002588">
    <property type="protein sequence ID" value="AEA46660.1"/>
    <property type="molecule type" value="Genomic_DNA"/>
</dbReference>
<proteinExistence type="predicted"/>
<dbReference type="GO" id="GO:0020037">
    <property type="term" value="F:heme binding"/>
    <property type="evidence" value="ECO:0007669"/>
    <property type="project" value="TreeGrafter"/>
</dbReference>
<keyword evidence="6" id="KW-0479">Metal-binding</keyword>
<evidence type="ECO:0000313" key="13">
    <source>
        <dbReference type="Proteomes" id="UP000008136"/>
    </source>
</evidence>
<evidence type="ECO:0000256" key="5">
    <source>
        <dbReference type="ARBA" id="ARBA00022692"/>
    </source>
</evidence>
<feature type="transmembrane region" description="Helical" evidence="11">
    <location>
        <begin position="129"/>
        <end position="149"/>
    </location>
</feature>
<evidence type="ECO:0000256" key="3">
    <source>
        <dbReference type="ARBA" id="ARBA00022475"/>
    </source>
</evidence>
<comment type="subcellular location">
    <subcellularLocation>
        <location evidence="1">Cell membrane</location>
        <topology evidence="1">Multi-pass membrane protein</topology>
    </subcellularLocation>
</comment>
<evidence type="ECO:0000313" key="12">
    <source>
        <dbReference type="EMBL" id="AEA46660.1"/>
    </source>
</evidence>
<dbReference type="RefSeq" id="WP_013683333.1">
    <property type="nucleotide sequence ID" value="NC_015320.1"/>
</dbReference>
<evidence type="ECO:0000256" key="6">
    <source>
        <dbReference type="ARBA" id="ARBA00022723"/>
    </source>
</evidence>
<name>F2KR23_ARCVS</name>
<feature type="transmembrane region" description="Helical" evidence="11">
    <location>
        <begin position="400"/>
        <end position="420"/>
    </location>
</feature>
<evidence type="ECO:0000256" key="9">
    <source>
        <dbReference type="ARBA" id="ARBA00023004"/>
    </source>
</evidence>
<evidence type="ECO:0000256" key="11">
    <source>
        <dbReference type="SAM" id="Phobius"/>
    </source>
</evidence>
<dbReference type="GO" id="GO:0070069">
    <property type="term" value="C:cytochrome complex"/>
    <property type="evidence" value="ECO:0007669"/>
    <property type="project" value="InterPro"/>
</dbReference>
<keyword evidence="10 11" id="KW-0472">Membrane</keyword>
<evidence type="ECO:0000256" key="8">
    <source>
        <dbReference type="ARBA" id="ARBA00022989"/>
    </source>
</evidence>
<keyword evidence="7" id="KW-0249">Electron transport</keyword>
<keyword evidence="3" id="KW-1003">Cell membrane</keyword>
<evidence type="ECO:0000256" key="2">
    <source>
        <dbReference type="ARBA" id="ARBA00022448"/>
    </source>
</evidence>
<keyword evidence="13" id="KW-1185">Reference proteome</keyword>
<dbReference type="Pfam" id="PF01654">
    <property type="entry name" value="Cyt_bd_oxida_I"/>
    <property type="match status" value="2"/>
</dbReference>
<evidence type="ECO:0000256" key="4">
    <source>
        <dbReference type="ARBA" id="ARBA00022617"/>
    </source>
</evidence>
<accession>F2KR23</accession>
<dbReference type="Proteomes" id="UP000008136">
    <property type="component" value="Chromosome"/>
</dbReference>
<reference evidence="12 13" key="1">
    <citation type="submission" date="2011-03" db="EMBL/GenBank/DDBJ databases">
        <title>The complete genome of Archaeoglobus veneficus SNP6.</title>
        <authorList>
            <consortium name="US DOE Joint Genome Institute (JGI-PGF)"/>
            <person name="Lucas S."/>
            <person name="Copeland A."/>
            <person name="Lapidus A."/>
            <person name="Bruce D."/>
            <person name="Goodwin L."/>
            <person name="Pitluck S."/>
            <person name="Kyrpides N."/>
            <person name="Mavromatis K."/>
            <person name="Pagani I."/>
            <person name="Ivanova N."/>
            <person name="Mikhailova N."/>
            <person name="Lu M."/>
            <person name="Detter J.C."/>
            <person name="Tapia R."/>
            <person name="Han C."/>
            <person name="Land M."/>
            <person name="Hauser L."/>
            <person name="Markowitz V."/>
            <person name="Cheng J.-F."/>
            <person name="Hugenholtz P."/>
            <person name="Woyke T."/>
            <person name="Wu D."/>
            <person name="Spring S."/>
            <person name="Brambilla E."/>
            <person name="Klenk H.-P."/>
            <person name="Eisen J.A."/>
        </authorList>
    </citation>
    <scope>NUCLEOTIDE SEQUENCE [LARGE SCALE GENOMIC DNA]</scope>
    <source>
        <strain>SNP6</strain>
    </source>
</reference>
<dbReference type="PANTHER" id="PTHR30365:SF14">
    <property type="entry name" value="CYTOCHROME BD MENAQUINOL OXIDASE SUBUNIT I-RELATED"/>
    <property type="match status" value="1"/>
</dbReference>
<dbReference type="GO" id="GO:0019646">
    <property type="term" value="P:aerobic electron transport chain"/>
    <property type="evidence" value="ECO:0007669"/>
    <property type="project" value="InterPro"/>
</dbReference>
<keyword evidence="5 11" id="KW-0812">Transmembrane</keyword>
<feature type="transmembrane region" description="Helical" evidence="11">
    <location>
        <begin position="284"/>
        <end position="306"/>
    </location>
</feature>
<evidence type="ECO:0000256" key="1">
    <source>
        <dbReference type="ARBA" id="ARBA00004651"/>
    </source>
</evidence>
<organism evidence="12 13">
    <name type="scientific">Archaeoglobus veneficus (strain DSM 11195 / SNP6)</name>
    <dbReference type="NCBI Taxonomy" id="693661"/>
    <lineage>
        <taxon>Archaea</taxon>
        <taxon>Methanobacteriati</taxon>
        <taxon>Methanobacteriota</taxon>
        <taxon>Archaeoglobi</taxon>
        <taxon>Archaeoglobales</taxon>
        <taxon>Archaeoglobaceae</taxon>
        <taxon>Archaeoglobus</taxon>
    </lineage>
</organism>
<dbReference type="eggNOG" id="arCOG02721">
    <property type="taxonomic scope" value="Archaea"/>
</dbReference>
<keyword evidence="8 11" id="KW-1133">Transmembrane helix</keyword>
<keyword evidence="4" id="KW-0349">Heme</keyword>
<feature type="transmembrane region" description="Helical" evidence="11">
    <location>
        <begin position="432"/>
        <end position="450"/>
    </location>
</feature>
<dbReference type="GO" id="GO:0009055">
    <property type="term" value="F:electron transfer activity"/>
    <property type="evidence" value="ECO:0007669"/>
    <property type="project" value="InterPro"/>
</dbReference>
<evidence type="ECO:0000256" key="10">
    <source>
        <dbReference type="ARBA" id="ARBA00023136"/>
    </source>
</evidence>
<feature type="transmembrane region" description="Helical" evidence="11">
    <location>
        <begin position="95"/>
        <end position="117"/>
    </location>
</feature>